<feature type="domain" description="AMP-dependent synthetase/ligase" evidence="4">
    <location>
        <begin position="63"/>
        <end position="482"/>
    </location>
</feature>
<keyword evidence="3" id="KW-0443">Lipid metabolism</keyword>
<dbReference type="InterPro" id="IPR000873">
    <property type="entry name" value="AMP-dep_synth/lig_dom"/>
</dbReference>
<evidence type="ECO:0000313" key="5">
    <source>
        <dbReference type="EMBL" id="CDW71280.1"/>
    </source>
</evidence>
<evidence type="ECO:0000256" key="1">
    <source>
        <dbReference type="ARBA" id="ARBA00022598"/>
    </source>
</evidence>
<organism evidence="5 6">
    <name type="scientific">Stylonychia lemnae</name>
    <name type="common">Ciliate</name>
    <dbReference type="NCBI Taxonomy" id="5949"/>
    <lineage>
        <taxon>Eukaryota</taxon>
        <taxon>Sar</taxon>
        <taxon>Alveolata</taxon>
        <taxon>Ciliophora</taxon>
        <taxon>Intramacronucleata</taxon>
        <taxon>Spirotrichea</taxon>
        <taxon>Stichotrichia</taxon>
        <taxon>Sporadotrichida</taxon>
        <taxon>Oxytrichidae</taxon>
        <taxon>Stylonychinae</taxon>
        <taxon>Stylonychia</taxon>
    </lineage>
</organism>
<dbReference type="GO" id="GO:0004467">
    <property type="term" value="F:long-chain fatty acid-CoA ligase activity"/>
    <property type="evidence" value="ECO:0007669"/>
    <property type="project" value="TreeGrafter"/>
</dbReference>
<protein>
    <submittedName>
        <fullName evidence="5">Amp dependent ligase</fullName>
    </submittedName>
</protein>
<sequence length="675" mass="75271">MEDERFVMMSTKGYQELVKSEDGKNIFWCTDINTELPIKMRSTGNASEPPRTLSQAFIDTSLKQGDKPALFVERGGKVFKWSWKQYCGDSFAFAKAMHVIGANERKAVNIMGHNAPEWPIAFVGGLLFNSIVSGVYPTNNAEACLYQAEHSEAEVIVVDSIEQLKKYEVNFHKLPNIKAVVVYALDKLPSDVKDKRYYVWKDFLNLGKDVKDEVIHDKIRRQKAGQCCCLIYTSGTTGNPKACMLSHDNLTWTILSAFNSMSTPQVPFNDDDRFVSYLPLSHIAGLLNDVISHICMGHQVYYARPDALQGSLVQTLQWAKPTYFLAVPRVWEKFEDKLKEIAASKGGLAQSISGWAKGHGYAKVVAQQKGQAPPLCYSVANFLILKRIKAALGLDECKGFVYGAAPIKQSTLEYFASLDIPILGAYGMSETTAATTMQNTSKFNLKSVGSIMQGGELKIDNPDEKGIGEICFRGRYVMMGYLKNEEATREVFDKLGYLHSGDLGKVDEKGFTFITGRIKELIITAGGENVAPVIIEDNFKDACPPCSNIMVIGENQKFLAAIITFKVDIDVAKGVVTRNLTPEAKQYFKNNLNVDVKTTEEAIANEKIQKFIQQCIEKANQKAVSRAAHVRKYKIIPEDFSLAGGELTPTLKLKRKVTEKKYQALVDEFYQEAKL</sequence>
<dbReference type="GO" id="GO:0005783">
    <property type="term" value="C:endoplasmic reticulum"/>
    <property type="evidence" value="ECO:0007669"/>
    <property type="project" value="TreeGrafter"/>
</dbReference>
<dbReference type="OrthoDB" id="3633556at2759"/>
<dbReference type="GO" id="GO:0016020">
    <property type="term" value="C:membrane"/>
    <property type="evidence" value="ECO:0007669"/>
    <property type="project" value="TreeGrafter"/>
</dbReference>
<dbReference type="OMA" id="ETCAYVC"/>
<dbReference type="PANTHER" id="PTHR43272:SF32">
    <property type="entry name" value="AMP-DEPENDENT SYNTHETASE_LIGASE DOMAIN-CONTAINING PROTEIN"/>
    <property type="match status" value="1"/>
</dbReference>
<accession>A0A077ZPG0</accession>
<gene>
    <name evidence="5" type="primary">Contig2096.g2252</name>
    <name evidence="5" type="ORF">STYLEM_222</name>
</gene>
<evidence type="ECO:0000256" key="2">
    <source>
        <dbReference type="ARBA" id="ARBA00022832"/>
    </source>
</evidence>
<dbReference type="InParanoid" id="A0A077ZPG0"/>
<dbReference type="Gene3D" id="3.40.50.12780">
    <property type="entry name" value="N-terminal domain of ligase-like"/>
    <property type="match status" value="1"/>
</dbReference>
<proteinExistence type="predicted"/>
<keyword evidence="1 5" id="KW-0436">Ligase</keyword>
<dbReference type="Pfam" id="PF00501">
    <property type="entry name" value="AMP-binding"/>
    <property type="match status" value="1"/>
</dbReference>
<keyword evidence="6" id="KW-1185">Reference proteome</keyword>
<evidence type="ECO:0000313" key="6">
    <source>
        <dbReference type="Proteomes" id="UP000039865"/>
    </source>
</evidence>
<dbReference type="PANTHER" id="PTHR43272">
    <property type="entry name" value="LONG-CHAIN-FATTY-ACID--COA LIGASE"/>
    <property type="match status" value="1"/>
</dbReference>
<dbReference type="InterPro" id="IPR042099">
    <property type="entry name" value="ANL_N_sf"/>
</dbReference>
<dbReference type="InterPro" id="IPR020845">
    <property type="entry name" value="AMP-binding_CS"/>
</dbReference>
<dbReference type="PROSITE" id="PS00455">
    <property type="entry name" value="AMP_BINDING"/>
    <property type="match status" value="1"/>
</dbReference>
<dbReference type="Proteomes" id="UP000039865">
    <property type="component" value="Unassembled WGS sequence"/>
</dbReference>
<dbReference type="AlphaFoldDB" id="A0A077ZPG0"/>
<dbReference type="EMBL" id="CCKQ01000219">
    <property type="protein sequence ID" value="CDW71280.1"/>
    <property type="molecule type" value="Genomic_DNA"/>
</dbReference>
<name>A0A077ZPG0_STYLE</name>
<evidence type="ECO:0000256" key="3">
    <source>
        <dbReference type="ARBA" id="ARBA00023098"/>
    </source>
</evidence>
<keyword evidence="2" id="KW-0276">Fatty acid metabolism</keyword>
<evidence type="ECO:0000259" key="4">
    <source>
        <dbReference type="Pfam" id="PF00501"/>
    </source>
</evidence>
<reference evidence="5 6" key="1">
    <citation type="submission" date="2014-06" db="EMBL/GenBank/DDBJ databases">
        <authorList>
            <person name="Swart Estienne"/>
        </authorList>
    </citation>
    <scope>NUCLEOTIDE SEQUENCE [LARGE SCALE GENOMIC DNA]</scope>
    <source>
        <strain evidence="5 6">130c</strain>
    </source>
</reference>
<dbReference type="SUPFAM" id="SSF56801">
    <property type="entry name" value="Acetyl-CoA synthetase-like"/>
    <property type="match status" value="1"/>
</dbReference>